<evidence type="ECO:0000256" key="5">
    <source>
        <dbReference type="SAM" id="Phobius"/>
    </source>
</evidence>
<feature type="chain" id="PRO_5021343805" evidence="6">
    <location>
        <begin position="18"/>
        <end position="618"/>
    </location>
</feature>
<feature type="region of interest" description="Disordered" evidence="4">
    <location>
        <begin position="521"/>
        <end position="578"/>
    </location>
</feature>
<evidence type="ECO:0000256" key="4">
    <source>
        <dbReference type="SAM" id="MobiDB-lite"/>
    </source>
</evidence>
<evidence type="ECO:0000313" key="8">
    <source>
        <dbReference type="EMBL" id="TEB40041.1"/>
    </source>
</evidence>
<evidence type="ECO:0000259" key="7">
    <source>
        <dbReference type="PROSITE" id="PS51767"/>
    </source>
</evidence>
<dbReference type="PROSITE" id="PS51767">
    <property type="entry name" value="PEPTIDASE_A1"/>
    <property type="match status" value="1"/>
</dbReference>
<comment type="caution">
    <text evidence="8">The sequence shown here is derived from an EMBL/GenBank/DDBJ whole genome shotgun (WGS) entry which is preliminary data.</text>
</comment>
<keyword evidence="2 3" id="KW-0064">Aspartyl protease</keyword>
<evidence type="ECO:0000256" key="6">
    <source>
        <dbReference type="SAM" id="SignalP"/>
    </source>
</evidence>
<dbReference type="PROSITE" id="PS00141">
    <property type="entry name" value="ASP_PROTEASE"/>
    <property type="match status" value="1"/>
</dbReference>
<keyword evidence="5" id="KW-0812">Transmembrane</keyword>
<dbReference type="GO" id="GO:0004190">
    <property type="term" value="F:aspartic-type endopeptidase activity"/>
    <property type="evidence" value="ECO:0007669"/>
    <property type="project" value="UniProtKB-KW"/>
</dbReference>
<keyword evidence="3 8" id="KW-0645">Protease</keyword>
<feature type="transmembrane region" description="Helical" evidence="5">
    <location>
        <begin position="451"/>
        <end position="471"/>
    </location>
</feature>
<gene>
    <name evidence="8" type="ORF">FA13DRAFT_1618827</name>
</gene>
<evidence type="ECO:0000256" key="2">
    <source>
        <dbReference type="ARBA" id="ARBA00022750"/>
    </source>
</evidence>
<dbReference type="EMBL" id="QPFP01000001">
    <property type="protein sequence ID" value="TEB40041.1"/>
    <property type="molecule type" value="Genomic_DNA"/>
</dbReference>
<dbReference type="PRINTS" id="PR00792">
    <property type="entry name" value="PEPSIN"/>
</dbReference>
<dbReference type="InterPro" id="IPR001969">
    <property type="entry name" value="Aspartic_peptidase_AS"/>
</dbReference>
<dbReference type="STRING" id="71717.A0A4Y7U1C3"/>
<keyword evidence="5" id="KW-0472">Membrane</keyword>
<dbReference type="GO" id="GO:0006508">
    <property type="term" value="P:proteolysis"/>
    <property type="evidence" value="ECO:0007669"/>
    <property type="project" value="UniProtKB-KW"/>
</dbReference>
<dbReference type="PANTHER" id="PTHR47966">
    <property type="entry name" value="BETA-SITE APP-CLEAVING ENZYME, ISOFORM A-RELATED"/>
    <property type="match status" value="1"/>
</dbReference>
<dbReference type="OrthoDB" id="15189at2759"/>
<dbReference type="InterPro" id="IPR021109">
    <property type="entry name" value="Peptidase_aspartic_dom_sf"/>
</dbReference>
<protein>
    <submittedName>
        <fullName evidence="8">Acid protease</fullName>
    </submittedName>
</protein>
<dbReference type="CDD" id="cd05471">
    <property type="entry name" value="pepsin_like"/>
    <property type="match status" value="1"/>
</dbReference>
<keyword evidence="3" id="KW-0378">Hydrolase</keyword>
<comment type="similarity">
    <text evidence="1 3">Belongs to the peptidase A1 family.</text>
</comment>
<feature type="region of interest" description="Disordered" evidence="4">
    <location>
        <begin position="599"/>
        <end position="618"/>
    </location>
</feature>
<reference evidence="8 9" key="1">
    <citation type="journal article" date="2019" name="Nat. Ecol. Evol.">
        <title>Megaphylogeny resolves global patterns of mushroom evolution.</title>
        <authorList>
            <person name="Varga T."/>
            <person name="Krizsan K."/>
            <person name="Foldi C."/>
            <person name="Dima B."/>
            <person name="Sanchez-Garcia M."/>
            <person name="Sanchez-Ramirez S."/>
            <person name="Szollosi G.J."/>
            <person name="Szarkandi J.G."/>
            <person name="Papp V."/>
            <person name="Albert L."/>
            <person name="Andreopoulos W."/>
            <person name="Angelini C."/>
            <person name="Antonin V."/>
            <person name="Barry K.W."/>
            <person name="Bougher N.L."/>
            <person name="Buchanan P."/>
            <person name="Buyck B."/>
            <person name="Bense V."/>
            <person name="Catcheside P."/>
            <person name="Chovatia M."/>
            <person name="Cooper J."/>
            <person name="Damon W."/>
            <person name="Desjardin D."/>
            <person name="Finy P."/>
            <person name="Geml J."/>
            <person name="Haridas S."/>
            <person name="Hughes K."/>
            <person name="Justo A."/>
            <person name="Karasinski D."/>
            <person name="Kautmanova I."/>
            <person name="Kiss B."/>
            <person name="Kocsube S."/>
            <person name="Kotiranta H."/>
            <person name="LaButti K.M."/>
            <person name="Lechner B.E."/>
            <person name="Liimatainen K."/>
            <person name="Lipzen A."/>
            <person name="Lukacs Z."/>
            <person name="Mihaltcheva S."/>
            <person name="Morgado L.N."/>
            <person name="Niskanen T."/>
            <person name="Noordeloos M.E."/>
            <person name="Ohm R.A."/>
            <person name="Ortiz-Santana B."/>
            <person name="Ovrebo C."/>
            <person name="Racz N."/>
            <person name="Riley R."/>
            <person name="Savchenko A."/>
            <person name="Shiryaev A."/>
            <person name="Soop K."/>
            <person name="Spirin V."/>
            <person name="Szebenyi C."/>
            <person name="Tomsovsky M."/>
            <person name="Tulloss R.E."/>
            <person name="Uehling J."/>
            <person name="Grigoriev I.V."/>
            <person name="Vagvolgyi C."/>
            <person name="Papp T."/>
            <person name="Martin F.M."/>
            <person name="Miettinen O."/>
            <person name="Hibbett D.S."/>
            <person name="Nagy L.G."/>
        </authorList>
    </citation>
    <scope>NUCLEOTIDE SEQUENCE [LARGE SCALE GENOMIC DNA]</scope>
    <source>
        <strain evidence="8 9">FP101781</strain>
    </source>
</reference>
<feature type="compositionally biased region" description="Polar residues" evidence="4">
    <location>
        <begin position="552"/>
        <end position="569"/>
    </location>
</feature>
<dbReference type="Proteomes" id="UP000298030">
    <property type="component" value="Unassembled WGS sequence"/>
</dbReference>
<dbReference type="PANTHER" id="PTHR47966:SF51">
    <property type="entry name" value="BETA-SITE APP-CLEAVING ENZYME, ISOFORM A-RELATED"/>
    <property type="match status" value="1"/>
</dbReference>
<accession>A0A4Y7U1C3</accession>
<proteinExistence type="inferred from homology"/>
<sequence length="618" mass="68352">MLLPLSLLLLVVEHVHAVRIPFVVNTNDLTRRDPVSVGNTGNAQYVANISVAGSNVPVLLDTGSSDLWVYFAKEPANKSGIVDTGTEVSLSYAVGTAHGHARRTPVTFGGYTIQDQAFLLVEDTSTFTGDIRSQGYQGLFGLGPNTGSVVRKKLDKNNADTMLQNVFNRAGLKDNYITLLLDRKNDLSDPFKGEMTIGELVPGFENITSMPRLDVETVTRLLKSDQHWQALTDKDKGIIGPDGQTIAFNSIVPRAPDGQMVAVVDSGFTFSQVPRDIADAIYGRVKGAVYDSTNEWWLLPCGQYLSISFNFGGKNYPIHPLDVVDDNFSKIDGSGKKVCIGSFQPITTAFSLLGHYDMILGMNFLRSVYTLYNFGSWIENGNKDEHPYMQMTSLTDVTAARKEFVELRLAGQDVIDSDTRWALLPADQMVKSPVSDEEKKKKYQEMVLSRWPYILIGCLAFLALSIGFCVWKCCQRRRANKGKWAKKGALSRGLIPGRFGGGKAGRDDELGGVNNVAERDRDTELYTAPHHRPSIAGRGSTDTRDSKVANDPYSSHNVDLHRTQSNHSLPPQYQPSTPQQYQAYDNYAYADSATHLNQQQDYNSGYGHHDNNGYGYGR</sequence>
<keyword evidence="5" id="KW-1133">Transmembrane helix</keyword>
<keyword evidence="9" id="KW-1185">Reference proteome</keyword>
<dbReference type="AlphaFoldDB" id="A0A4Y7U1C3"/>
<organism evidence="8 9">
    <name type="scientific">Coprinellus micaceus</name>
    <name type="common">Glistening ink-cap mushroom</name>
    <name type="synonym">Coprinus micaceus</name>
    <dbReference type="NCBI Taxonomy" id="71717"/>
    <lineage>
        <taxon>Eukaryota</taxon>
        <taxon>Fungi</taxon>
        <taxon>Dikarya</taxon>
        <taxon>Basidiomycota</taxon>
        <taxon>Agaricomycotina</taxon>
        <taxon>Agaricomycetes</taxon>
        <taxon>Agaricomycetidae</taxon>
        <taxon>Agaricales</taxon>
        <taxon>Agaricineae</taxon>
        <taxon>Psathyrellaceae</taxon>
        <taxon>Coprinellus</taxon>
    </lineage>
</organism>
<evidence type="ECO:0000256" key="3">
    <source>
        <dbReference type="RuleBase" id="RU000454"/>
    </source>
</evidence>
<keyword evidence="6" id="KW-0732">Signal</keyword>
<dbReference type="InterPro" id="IPR033121">
    <property type="entry name" value="PEPTIDASE_A1"/>
</dbReference>
<dbReference type="Gene3D" id="2.40.70.10">
    <property type="entry name" value="Acid Proteases"/>
    <property type="match status" value="2"/>
</dbReference>
<dbReference type="SUPFAM" id="SSF50630">
    <property type="entry name" value="Acid proteases"/>
    <property type="match status" value="1"/>
</dbReference>
<name>A0A4Y7U1C3_COPMI</name>
<dbReference type="InterPro" id="IPR001461">
    <property type="entry name" value="Aspartic_peptidase_A1"/>
</dbReference>
<feature type="domain" description="Peptidase A1" evidence="7">
    <location>
        <begin position="45"/>
        <end position="383"/>
    </location>
</feature>
<feature type="signal peptide" evidence="6">
    <location>
        <begin position="1"/>
        <end position="17"/>
    </location>
</feature>
<dbReference type="InterPro" id="IPR034164">
    <property type="entry name" value="Pepsin-like_dom"/>
</dbReference>
<evidence type="ECO:0000313" key="9">
    <source>
        <dbReference type="Proteomes" id="UP000298030"/>
    </source>
</evidence>
<evidence type="ECO:0000256" key="1">
    <source>
        <dbReference type="ARBA" id="ARBA00007447"/>
    </source>
</evidence>
<dbReference type="Pfam" id="PF00026">
    <property type="entry name" value="Asp"/>
    <property type="match status" value="1"/>
</dbReference>